<evidence type="ECO:0000256" key="1">
    <source>
        <dbReference type="SAM" id="MobiDB-lite"/>
    </source>
</evidence>
<evidence type="ECO:0000313" key="2">
    <source>
        <dbReference type="EMBL" id="KAJ1083058.1"/>
    </source>
</evidence>
<evidence type="ECO:0000313" key="3">
    <source>
        <dbReference type="Proteomes" id="UP001066276"/>
    </source>
</evidence>
<dbReference type="Proteomes" id="UP001066276">
    <property type="component" value="Chromosome 12"/>
</dbReference>
<dbReference type="EMBL" id="JANPWB010000016">
    <property type="protein sequence ID" value="KAJ1083058.1"/>
    <property type="molecule type" value="Genomic_DNA"/>
</dbReference>
<comment type="caution">
    <text evidence="2">The sequence shown here is derived from an EMBL/GenBank/DDBJ whole genome shotgun (WGS) entry which is preliminary data.</text>
</comment>
<organism evidence="2 3">
    <name type="scientific">Pleurodeles waltl</name>
    <name type="common">Iberian ribbed newt</name>
    <dbReference type="NCBI Taxonomy" id="8319"/>
    <lineage>
        <taxon>Eukaryota</taxon>
        <taxon>Metazoa</taxon>
        <taxon>Chordata</taxon>
        <taxon>Craniata</taxon>
        <taxon>Vertebrata</taxon>
        <taxon>Euteleostomi</taxon>
        <taxon>Amphibia</taxon>
        <taxon>Batrachia</taxon>
        <taxon>Caudata</taxon>
        <taxon>Salamandroidea</taxon>
        <taxon>Salamandridae</taxon>
        <taxon>Pleurodelinae</taxon>
        <taxon>Pleurodeles</taxon>
    </lineage>
</organism>
<keyword evidence="3" id="KW-1185">Reference proteome</keyword>
<proteinExistence type="predicted"/>
<name>A0AAV7L183_PLEWA</name>
<accession>A0AAV7L183</accession>
<protein>
    <submittedName>
        <fullName evidence="2">Uncharacterized protein</fullName>
    </submittedName>
</protein>
<feature type="region of interest" description="Disordered" evidence="1">
    <location>
        <begin position="65"/>
        <end position="108"/>
    </location>
</feature>
<feature type="region of interest" description="Disordered" evidence="1">
    <location>
        <begin position="1"/>
        <end position="32"/>
    </location>
</feature>
<feature type="compositionally biased region" description="Basic and acidic residues" evidence="1">
    <location>
        <begin position="73"/>
        <end position="84"/>
    </location>
</feature>
<sequence length="140" mass="14820">MRRAPTIRLFRTTGRGSDPLREAGVPSSAEEELAARSVSTSDRGWFLGASGRLLPWALGARRLSGGALGRPEGTGERGDHRPEGRAAGAEEGVARRPDRSCSYSAGPAGAPGAVLLGRPRLHRDPAACVEYSSICHQLYK</sequence>
<dbReference type="AlphaFoldDB" id="A0AAV7L183"/>
<gene>
    <name evidence="2" type="ORF">NDU88_003218</name>
</gene>
<reference evidence="2" key="1">
    <citation type="journal article" date="2022" name="bioRxiv">
        <title>Sequencing and chromosome-scale assembly of the giantPleurodeles waltlgenome.</title>
        <authorList>
            <person name="Brown T."/>
            <person name="Elewa A."/>
            <person name="Iarovenko S."/>
            <person name="Subramanian E."/>
            <person name="Araus A.J."/>
            <person name="Petzold A."/>
            <person name="Susuki M."/>
            <person name="Suzuki K.-i.T."/>
            <person name="Hayashi T."/>
            <person name="Toyoda A."/>
            <person name="Oliveira C."/>
            <person name="Osipova E."/>
            <person name="Leigh N.D."/>
            <person name="Simon A."/>
            <person name="Yun M.H."/>
        </authorList>
    </citation>
    <scope>NUCLEOTIDE SEQUENCE</scope>
    <source>
        <strain evidence="2">20211129_DDA</strain>
        <tissue evidence="2">Liver</tissue>
    </source>
</reference>